<dbReference type="GO" id="GO:0022904">
    <property type="term" value="P:respiratory electron transport chain"/>
    <property type="evidence" value="ECO:0007669"/>
    <property type="project" value="InterPro"/>
</dbReference>
<dbReference type="PANTHER" id="PTHR30485:SF1">
    <property type="entry name" value="CYTOCHROME YDHU-RELATED"/>
    <property type="match status" value="1"/>
</dbReference>
<sequence length="275" mass="30625">MLVQPVAKPGREVIYRHTLVVRITHWINVVCITLLLMSGLQIFNAHPMLYWGQYGADADKPFISLTADNWRAPHPQGITKVGPLTFKTTGVLGVSGGEVRGFPSWATLPGHRNLAVGRNWHFFLAWIFVLNGLTYLLVNFANGHVKRDLVPTRAQLRPSHIWRSILDHIRLKHPVGEEAKSYNVLQKFAYLGVVFVLLPAMVLTGLTMSPGFDAIAPWLLDLFGGRQSARTLHFIAANLIVLFVVVHVVEVFIAGVFNEIGSMITGRITIKTGEH</sequence>
<feature type="domain" description="Cytochrome b561 bacterial/Ni-hydrogenase" evidence="7">
    <location>
        <begin position="16"/>
        <end position="266"/>
    </location>
</feature>
<dbReference type="Pfam" id="PF01292">
    <property type="entry name" value="Ni_hydr_CYTB"/>
    <property type="match status" value="1"/>
</dbReference>
<dbReference type="GO" id="GO:0005886">
    <property type="term" value="C:plasma membrane"/>
    <property type="evidence" value="ECO:0007669"/>
    <property type="project" value="UniProtKB-SubCell"/>
</dbReference>
<reference evidence="8" key="1">
    <citation type="submission" date="2021-04" db="EMBL/GenBank/DDBJ databases">
        <title>The complete genome sequence of Caulobacter sp. S6.</title>
        <authorList>
            <person name="Tang Y."/>
            <person name="Ouyang W."/>
            <person name="Liu Q."/>
            <person name="Huang B."/>
            <person name="Guo Z."/>
            <person name="Lei P."/>
        </authorList>
    </citation>
    <scope>NUCLEOTIDE SEQUENCE</scope>
    <source>
        <strain evidence="8">S6</strain>
    </source>
</reference>
<keyword evidence="9" id="KW-1185">Reference proteome</keyword>
<keyword evidence="3 6" id="KW-0812">Transmembrane</keyword>
<evidence type="ECO:0000256" key="1">
    <source>
        <dbReference type="ARBA" id="ARBA00004651"/>
    </source>
</evidence>
<dbReference type="GO" id="GO:0020037">
    <property type="term" value="F:heme binding"/>
    <property type="evidence" value="ECO:0007669"/>
    <property type="project" value="TreeGrafter"/>
</dbReference>
<dbReference type="InterPro" id="IPR051542">
    <property type="entry name" value="Hydrogenase_cytochrome"/>
</dbReference>
<evidence type="ECO:0000256" key="3">
    <source>
        <dbReference type="ARBA" id="ARBA00022692"/>
    </source>
</evidence>
<dbReference type="GO" id="GO:0009055">
    <property type="term" value="F:electron transfer activity"/>
    <property type="evidence" value="ECO:0007669"/>
    <property type="project" value="InterPro"/>
</dbReference>
<evidence type="ECO:0000313" key="9">
    <source>
        <dbReference type="Proteomes" id="UP000676409"/>
    </source>
</evidence>
<dbReference type="InterPro" id="IPR011577">
    <property type="entry name" value="Cyt_b561_bac/Ni-Hgenase"/>
</dbReference>
<dbReference type="SUPFAM" id="SSF81342">
    <property type="entry name" value="Transmembrane di-heme cytochromes"/>
    <property type="match status" value="1"/>
</dbReference>
<protein>
    <submittedName>
        <fullName evidence="8">Cytochrome b/b6 domain-containing protein</fullName>
    </submittedName>
</protein>
<evidence type="ECO:0000256" key="5">
    <source>
        <dbReference type="ARBA" id="ARBA00023136"/>
    </source>
</evidence>
<keyword evidence="5 6" id="KW-0472">Membrane</keyword>
<evidence type="ECO:0000256" key="6">
    <source>
        <dbReference type="SAM" id="Phobius"/>
    </source>
</evidence>
<dbReference type="Proteomes" id="UP000676409">
    <property type="component" value="Chromosome"/>
</dbReference>
<dbReference type="InterPro" id="IPR016174">
    <property type="entry name" value="Di-haem_cyt_TM"/>
</dbReference>
<feature type="transmembrane region" description="Helical" evidence="6">
    <location>
        <begin position="232"/>
        <end position="257"/>
    </location>
</feature>
<proteinExistence type="predicted"/>
<dbReference type="PANTHER" id="PTHR30485">
    <property type="entry name" value="NI/FE-HYDROGENASE 1 B-TYPE CYTOCHROME SUBUNIT"/>
    <property type="match status" value="1"/>
</dbReference>
<accession>A0A975G5D3</accession>
<feature type="transmembrane region" description="Helical" evidence="6">
    <location>
        <begin position="188"/>
        <end position="212"/>
    </location>
</feature>
<dbReference type="AlphaFoldDB" id="A0A975G5D3"/>
<evidence type="ECO:0000259" key="7">
    <source>
        <dbReference type="Pfam" id="PF01292"/>
    </source>
</evidence>
<dbReference type="EMBL" id="CP073078">
    <property type="protein sequence ID" value="QUD90877.1"/>
    <property type="molecule type" value="Genomic_DNA"/>
</dbReference>
<feature type="transmembrane region" description="Helical" evidence="6">
    <location>
        <begin position="20"/>
        <end position="43"/>
    </location>
</feature>
<name>A0A975G5D3_9CAUL</name>
<evidence type="ECO:0000256" key="4">
    <source>
        <dbReference type="ARBA" id="ARBA00022989"/>
    </source>
</evidence>
<gene>
    <name evidence="8" type="ORF">KCG34_21435</name>
</gene>
<feature type="transmembrane region" description="Helical" evidence="6">
    <location>
        <begin position="120"/>
        <end position="138"/>
    </location>
</feature>
<dbReference type="Gene3D" id="1.20.950.20">
    <property type="entry name" value="Transmembrane di-heme cytochromes, Chain C"/>
    <property type="match status" value="1"/>
</dbReference>
<comment type="subcellular location">
    <subcellularLocation>
        <location evidence="1">Cell membrane</location>
        <topology evidence="1">Multi-pass membrane protein</topology>
    </subcellularLocation>
</comment>
<dbReference type="KEGG" id="caul:KCG34_21435"/>
<evidence type="ECO:0000256" key="2">
    <source>
        <dbReference type="ARBA" id="ARBA00022475"/>
    </source>
</evidence>
<organism evidence="8 9">
    <name type="scientific">Phenylobacterium montanum</name>
    <dbReference type="NCBI Taxonomy" id="2823693"/>
    <lineage>
        <taxon>Bacteria</taxon>
        <taxon>Pseudomonadati</taxon>
        <taxon>Pseudomonadota</taxon>
        <taxon>Alphaproteobacteria</taxon>
        <taxon>Caulobacterales</taxon>
        <taxon>Caulobacteraceae</taxon>
        <taxon>Phenylobacterium</taxon>
    </lineage>
</organism>
<evidence type="ECO:0000313" key="8">
    <source>
        <dbReference type="EMBL" id="QUD90877.1"/>
    </source>
</evidence>
<keyword evidence="4 6" id="KW-1133">Transmembrane helix</keyword>
<keyword evidence="2" id="KW-1003">Cell membrane</keyword>